<dbReference type="InterPro" id="IPR021563">
    <property type="entry name" value="RILP_dimer"/>
</dbReference>
<evidence type="ECO:0000256" key="1">
    <source>
        <dbReference type="SAM" id="MobiDB-lite"/>
    </source>
</evidence>
<dbReference type="SUPFAM" id="SSF161256">
    <property type="entry name" value="RILP dimerisation region"/>
    <property type="match status" value="1"/>
</dbReference>
<dbReference type="Proteomes" id="UP000663828">
    <property type="component" value="Unassembled WGS sequence"/>
</dbReference>
<dbReference type="InterPro" id="IPR034744">
    <property type="entry name" value="RH2"/>
</dbReference>
<proteinExistence type="predicted"/>
<dbReference type="GO" id="GO:0046983">
    <property type="term" value="F:protein dimerization activity"/>
    <property type="evidence" value="ECO:0007669"/>
    <property type="project" value="InterPro"/>
</dbReference>
<gene>
    <name evidence="3" type="ORF">XAT740_LOCUS63143</name>
</gene>
<dbReference type="Pfam" id="PF11461">
    <property type="entry name" value="RILP"/>
    <property type="match status" value="1"/>
</dbReference>
<organism evidence="3 4">
    <name type="scientific">Adineta ricciae</name>
    <name type="common">Rotifer</name>
    <dbReference type="NCBI Taxonomy" id="249248"/>
    <lineage>
        <taxon>Eukaryota</taxon>
        <taxon>Metazoa</taxon>
        <taxon>Spiralia</taxon>
        <taxon>Gnathifera</taxon>
        <taxon>Rotifera</taxon>
        <taxon>Eurotatoria</taxon>
        <taxon>Bdelloidea</taxon>
        <taxon>Adinetida</taxon>
        <taxon>Adinetidae</taxon>
        <taxon>Adineta</taxon>
    </lineage>
</organism>
<accession>A0A816HLW5</accession>
<evidence type="ECO:0000313" key="3">
    <source>
        <dbReference type="EMBL" id="CAF1689084.1"/>
    </source>
</evidence>
<sequence length="155" mass="18195">IQGQLERVCKLNCTLRQRNTFSVNQTQRLIVEKLDLEVQLKEKENFIAHMKDRVTDDLTSPISPTNPTNDFSTYDANQPRFSLQELRQVLWERNDLKTKLVEVEEELRLFKEHEENNNNNNDDDDDNGAVQGPIPLEPDEKLYGQKQDESKIRQL</sequence>
<dbReference type="AlphaFoldDB" id="A0A816HLW5"/>
<feature type="compositionally biased region" description="Basic and acidic residues" evidence="1">
    <location>
        <begin position="138"/>
        <end position="155"/>
    </location>
</feature>
<keyword evidence="4" id="KW-1185">Reference proteome</keyword>
<evidence type="ECO:0000259" key="2">
    <source>
        <dbReference type="PROSITE" id="PS51777"/>
    </source>
</evidence>
<dbReference type="PROSITE" id="PS51777">
    <property type="entry name" value="RH2"/>
    <property type="match status" value="1"/>
</dbReference>
<feature type="domain" description="RH2" evidence="2">
    <location>
        <begin position="78"/>
        <end position="154"/>
    </location>
</feature>
<feature type="non-terminal residue" evidence="3">
    <location>
        <position position="1"/>
    </location>
</feature>
<feature type="region of interest" description="Disordered" evidence="1">
    <location>
        <begin position="112"/>
        <end position="155"/>
    </location>
</feature>
<evidence type="ECO:0000313" key="4">
    <source>
        <dbReference type="Proteomes" id="UP000663828"/>
    </source>
</evidence>
<protein>
    <recommendedName>
        <fullName evidence="2">RH2 domain-containing protein</fullName>
    </recommendedName>
</protein>
<dbReference type="Gene3D" id="6.10.230.10">
    <property type="match status" value="1"/>
</dbReference>
<name>A0A816HLW5_ADIRI</name>
<reference evidence="3" key="1">
    <citation type="submission" date="2021-02" db="EMBL/GenBank/DDBJ databases">
        <authorList>
            <person name="Nowell W R."/>
        </authorList>
    </citation>
    <scope>NUCLEOTIDE SEQUENCE</scope>
</reference>
<comment type="caution">
    <text evidence="3">The sequence shown here is derived from an EMBL/GenBank/DDBJ whole genome shotgun (WGS) entry which is preliminary data.</text>
</comment>
<dbReference type="EMBL" id="CAJNOR010018915">
    <property type="protein sequence ID" value="CAF1689084.1"/>
    <property type="molecule type" value="Genomic_DNA"/>
</dbReference>